<reference evidence="2" key="1">
    <citation type="submission" date="2020-05" db="EMBL/GenBank/DDBJ databases">
        <authorList>
            <person name="Chiriac C."/>
            <person name="Salcher M."/>
            <person name="Ghai R."/>
            <person name="Kavagutti S V."/>
        </authorList>
    </citation>
    <scope>NUCLEOTIDE SEQUENCE</scope>
</reference>
<evidence type="ECO:0000313" key="2">
    <source>
        <dbReference type="EMBL" id="CAB4184570.1"/>
    </source>
</evidence>
<name>A0A6J5QIV7_9CAUD</name>
<proteinExistence type="predicted"/>
<protein>
    <submittedName>
        <fullName evidence="2">Uncharacterized protein</fullName>
    </submittedName>
</protein>
<feature type="coiled-coil region" evidence="1">
    <location>
        <begin position="44"/>
        <end position="71"/>
    </location>
</feature>
<dbReference type="EMBL" id="LR797061">
    <property type="protein sequence ID" value="CAB4184570.1"/>
    <property type="molecule type" value="Genomic_DNA"/>
</dbReference>
<evidence type="ECO:0000256" key="1">
    <source>
        <dbReference type="SAM" id="Coils"/>
    </source>
</evidence>
<accession>A0A6J5QIV7</accession>
<sequence length="145" mass="16002">MRQKSSPKTVERVANAAEALRLRIQGLGYVAIGEAMGISLTTAYELVQRELKRLREQCTELAEQIRDTELMRLDELQAAHWPKAVNADPSSTNQVLAIMGRRAKLLGIDAPEKIEMAPPPDTELLIEKLAARLANDTPEATSEAI</sequence>
<organism evidence="2">
    <name type="scientific">uncultured Caudovirales phage</name>
    <dbReference type="NCBI Taxonomy" id="2100421"/>
    <lineage>
        <taxon>Viruses</taxon>
        <taxon>Duplodnaviria</taxon>
        <taxon>Heunggongvirae</taxon>
        <taxon>Uroviricota</taxon>
        <taxon>Caudoviricetes</taxon>
        <taxon>Peduoviridae</taxon>
        <taxon>Maltschvirus</taxon>
        <taxon>Maltschvirus maltsch</taxon>
    </lineage>
</organism>
<gene>
    <name evidence="2" type="ORF">UFOVP1122_14</name>
</gene>
<keyword evidence="1" id="KW-0175">Coiled coil</keyword>